<dbReference type="AlphaFoldDB" id="A0A5C3QL04"/>
<feature type="non-terminal residue" evidence="1">
    <location>
        <position position="61"/>
    </location>
</feature>
<dbReference type="Pfam" id="PF08513">
    <property type="entry name" value="LisH"/>
    <property type="match status" value="1"/>
</dbReference>
<organism evidence="1 2">
    <name type="scientific">Pterulicium gracile</name>
    <dbReference type="NCBI Taxonomy" id="1884261"/>
    <lineage>
        <taxon>Eukaryota</taxon>
        <taxon>Fungi</taxon>
        <taxon>Dikarya</taxon>
        <taxon>Basidiomycota</taxon>
        <taxon>Agaricomycotina</taxon>
        <taxon>Agaricomycetes</taxon>
        <taxon>Agaricomycetidae</taxon>
        <taxon>Agaricales</taxon>
        <taxon>Pleurotineae</taxon>
        <taxon>Pterulaceae</taxon>
        <taxon>Pterulicium</taxon>
    </lineage>
</organism>
<dbReference type="Proteomes" id="UP000305067">
    <property type="component" value="Unassembled WGS sequence"/>
</dbReference>
<evidence type="ECO:0000313" key="2">
    <source>
        <dbReference type="Proteomes" id="UP000305067"/>
    </source>
</evidence>
<evidence type="ECO:0000313" key="1">
    <source>
        <dbReference type="EMBL" id="TFL02197.1"/>
    </source>
</evidence>
<protein>
    <submittedName>
        <fullName evidence="1">Uncharacterized protein</fullName>
    </submittedName>
</protein>
<reference evidence="1 2" key="1">
    <citation type="journal article" date="2019" name="Nat. Ecol. Evol.">
        <title>Megaphylogeny resolves global patterns of mushroom evolution.</title>
        <authorList>
            <person name="Varga T."/>
            <person name="Krizsan K."/>
            <person name="Foldi C."/>
            <person name="Dima B."/>
            <person name="Sanchez-Garcia M."/>
            <person name="Sanchez-Ramirez S."/>
            <person name="Szollosi G.J."/>
            <person name="Szarkandi J.G."/>
            <person name="Papp V."/>
            <person name="Albert L."/>
            <person name="Andreopoulos W."/>
            <person name="Angelini C."/>
            <person name="Antonin V."/>
            <person name="Barry K.W."/>
            <person name="Bougher N.L."/>
            <person name="Buchanan P."/>
            <person name="Buyck B."/>
            <person name="Bense V."/>
            <person name="Catcheside P."/>
            <person name="Chovatia M."/>
            <person name="Cooper J."/>
            <person name="Damon W."/>
            <person name="Desjardin D."/>
            <person name="Finy P."/>
            <person name="Geml J."/>
            <person name="Haridas S."/>
            <person name="Hughes K."/>
            <person name="Justo A."/>
            <person name="Karasinski D."/>
            <person name="Kautmanova I."/>
            <person name="Kiss B."/>
            <person name="Kocsube S."/>
            <person name="Kotiranta H."/>
            <person name="LaButti K.M."/>
            <person name="Lechner B.E."/>
            <person name="Liimatainen K."/>
            <person name="Lipzen A."/>
            <person name="Lukacs Z."/>
            <person name="Mihaltcheva S."/>
            <person name="Morgado L.N."/>
            <person name="Niskanen T."/>
            <person name="Noordeloos M.E."/>
            <person name="Ohm R.A."/>
            <person name="Ortiz-Santana B."/>
            <person name="Ovrebo C."/>
            <person name="Racz N."/>
            <person name="Riley R."/>
            <person name="Savchenko A."/>
            <person name="Shiryaev A."/>
            <person name="Soop K."/>
            <person name="Spirin V."/>
            <person name="Szebenyi C."/>
            <person name="Tomsovsky M."/>
            <person name="Tulloss R.E."/>
            <person name="Uehling J."/>
            <person name="Grigoriev I.V."/>
            <person name="Vagvolgyi C."/>
            <person name="Papp T."/>
            <person name="Martin F.M."/>
            <person name="Miettinen O."/>
            <person name="Hibbett D.S."/>
            <person name="Nagy L.G."/>
        </authorList>
    </citation>
    <scope>NUCLEOTIDE SEQUENCE [LARGE SCALE GENOMIC DNA]</scope>
    <source>
        <strain evidence="1 2">CBS 309.79</strain>
    </source>
</reference>
<dbReference type="OrthoDB" id="5600002at2759"/>
<accession>A0A5C3QL04</accession>
<gene>
    <name evidence="1" type="ORF">BDV98DRAFT_566866</name>
</gene>
<dbReference type="STRING" id="1884261.A0A5C3QL04"/>
<sequence>MNNSGFTPRTHRLFHPNRFNIYIYDYCSKRGYNRTARELQMEADISADASPPINARQGLLY</sequence>
<dbReference type="SMART" id="SM00667">
    <property type="entry name" value="LisH"/>
    <property type="match status" value="1"/>
</dbReference>
<dbReference type="InterPro" id="IPR006594">
    <property type="entry name" value="LisH"/>
</dbReference>
<dbReference type="PROSITE" id="PS50896">
    <property type="entry name" value="LISH"/>
    <property type="match status" value="1"/>
</dbReference>
<keyword evidence="2" id="KW-1185">Reference proteome</keyword>
<proteinExistence type="predicted"/>
<name>A0A5C3QL04_9AGAR</name>
<dbReference type="EMBL" id="ML178823">
    <property type="protein sequence ID" value="TFL02197.1"/>
    <property type="molecule type" value="Genomic_DNA"/>
</dbReference>